<feature type="region of interest" description="Disordered" evidence="2">
    <location>
        <begin position="692"/>
        <end position="712"/>
    </location>
</feature>
<organism evidence="5 6">
    <name type="scientific">Trema orientale</name>
    <name type="common">Charcoal tree</name>
    <name type="synonym">Celtis orientalis</name>
    <dbReference type="NCBI Taxonomy" id="63057"/>
    <lineage>
        <taxon>Eukaryota</taxon>
        <taxon>Viridiplantae</taxon>
        <taxon>Streptophyta</taxon>
        <taxon>Embryophyta</taxon>
        <taxon>Tracheophyta</taxon>
        <taxon>Spermatophyta</taxon>
        <taxon>Magnoliopsida</taxon>
        <taxon>eudicotyledons</taxon>
        <taxon>Gunneridae</taxon>
        <taxon>Pentapetalae</taxon>
        <taxon>rosids</taxon>
        <taxon>fabids</taxon>
        <taxon>Rosales</taxon>
        <taxon>Cannabaceae</taxon>
        <taxon>Trema</taxon>
    </lineage>
</organism>
<evidence type="ECO:0000313" key="6">
    <source>
        <dbReference type="Proteomes" id="UP000237000"/>
    </source>
</evidence>
<keyword evidence="6" id="KW-1185">Reference proteome</keyword>
<dbReference type="Pfam" id="PF06747">
    <property type="entry name" value="CHCH"/>
    <property type="match status" value="1"/>
</dbReference>
<evidence type="ECO:0000256" key="1">
    <source>
        <dbReference type="ARBA" id="ARBA00023157"/>
    </source>
</evidence>
<keyword evidence="3" id="KW-1133">Transmembrane helix</keyword>
<dbReference type="PANTHER" id="PTHR14009">
    <property type="entry name" value="LEUCINE ZIPPER-EF-HAND CONTAINING TRANSMEMBRANE PROTEIN"/>
    <property type="match status" value="1"/>
</dbReference>
<feature type="compositionally biased region" description="Polar residues" evidence="2">
    <location>
        <begin position="692"/>
        <end position="710"/>
    </location>
</feature>
<dbReference type="InParanoid" id="A0A2P5ESR8"/>
<reference evidence="6" key="1">
    <citation type="submission" date="2016-06" db="EMBL/GenBank/DDBJ databases">
        <title>Parallel loss of symbiosis genes in relatives of nitrogen-fixing non-legume Parasponia.</title>
        <authorList>
            <person name="Van Velzen R."/>
            <person name="Holmer R."/>
            <person name="Bu F."/>
            <person name="Rutten L."/>
            <person name="Van Zeijl A."/>
            <person name="Liu W."/>
            <person name="Santuari L."/>
            <person name="Cao Q."/>
            <person name="Sharma T."/>
            <person name="Shen D."/>
            <person name="Roswanjaya Y."/>
            <person name="Wardhani T."/>
            <person name="Kalhor M.S."/>
            <person name="Jansen J."/>
            <person name="Van den Hoogen J."/>
            <person name="Gungor B."/>
            <person name="Hartog M."/>
            <person name="Hontelez J."/>
            <person name="Verver J."/>
            <person name="Yang W.-C."/>
            <person name="Schijlen E."/>
            <person name="Repin R."/>
            <person name="Schilthuizen M."/>
            <person name="Schranz E."/>
            <person name="Heidstra R."/>
            <person name="Miyata K."/>
            <person name="Fedorova E."/>
            <person name="Kohlen W."/>
            <person name="Bisseling T."/>
            <person name="Smit S."/>
            <person name="Geurts R."/>
        </authorList>
    </citation>
    <scope>NUCLEOTIDE SEQUENCE [LARGE SCALE GENOMIC DNA]</scope>
    <source>
        <strain evidence="6">cv. RG33-2</strain>
    </source>
</reference>
<dbReference type="GO" id="GO:0005743">
    <property type="term" value="C:mitochondrial inner membrane"/>
    <property type="evidence" value="ECO:0007669"/>
    <property type="project" value="InterPro"/>
</dbReference>
<comment type="caution">
    <text evidence="5">The sequence shown here is derived from an EMBL/GenBank/DDBJ whole genome shotgun (WGS) entry which is preliminary data.</text>
</comment>
<keyword evidence="3" id="KW-0812">Transmembrane</keyword>
<dbReference type="PANTHER" id="PTHR14009:SF34">
    <property type="entry name" value="LETM1 RBD DOMAIN-CONTAINING PROTEIN"/>
    <property type="match status" value="1"/>
</dbReference>
<dbReference type="Proteomes" id="UP000237000">
    <property type="component" value="Unassembled WGS sequence"/>
</dbReference>
<keyword evidence="1" id="KW-1015">Disulfide bond</keyword>
<name>A0A2P5ESR8_TREOI</name>
<dbReference type="InterPro" id="IPR010625">
    <property type="entry name" value="CHCH"/>
</dbReference>
<dbReference type="OrthoDB" id="275278at2759"/>
<dbReference type="AlphaFoldDB" id="A0A2P5ESR8"/>
<gene>
    <name evidence="5" type="ORF">TorRG33x02_156540</name>
</gene>
<dbReference type="EMBL" id="JXTC01000104">
    <property type="protein sequence ID" value="PON88589.1"/>
    <property type="molecule type" value="Genomic_DNA"/>
</dbReference>
<dbReference type="GO" id="GO:0030003">
    <property type="term" value="P:intracellular monoatomic cation homeostasis"/>
    <property type="evidence" value="ECO:0007669"/>
    <property type="project" value="TreeGrafter"/>
</dbReference>
<evidence type="ECO:0000259" key="4">
    <source>
        <dbReference type="Pfam" id="PF06747"/>
    </source>
</evidence>
<feature type="transmembrane region" description="Helical" evidence="3">
    <location>
        <begin position="733"/>
        <end position="752"/>
    </location>
</feature>
<sequence length="846" mass="95300">MSAGGAFGGNRGLRPVPPEKGVFPLDHMHLCDLEKKEYLSCLKSFGHQSDKCRSFSKKYLQCRMEKNLMAKQDMSELGFGKETDIEGSEDKDNVCVRLDGYAQKLLCLRLKWLPFPLVFSPFRSFMAFHLSLQITHFYNSKCMRSENNQRKSAKASQASSCKSKEQRSYSLARKNVFFGLLFRCYTSSRRFSSCTTLSFPASAYFAEANSESCDPEAKTQCDEIEFNRVDCLVWVLHESARSFSLAVESLKLMGTGPELAMAWVGKDVHEWHKRISYLVAVYALLKTAIEVEVLLSRERHYNNLCPVNEILTPKINLVGEYIENQLNTRHSKLGEWFRVVELPRVAAFFIPLLKKWSMEYAGSLNTEVFSGVAGMVVAISCCAAVGKLGSGRTTCPLFTFSTEDVMIEFMDLAHSLVSVEKLHQLATEAGFELDFLSHFGTKVLQSKKSEELEFWIGLAQKKLSIAFHKETVISTGRTFPDKVQADTLATLGLFAYLGRRTRLFLSKMGIKDLDEPVRDLLSYLECGSIFIYQEFSYISMYQSFMEVVTGEIGWLDFYASFPSVCSQERRRSKQHALQAETEIVLSTVFATCYDVVSGFAHFTRSTQQLLGTDLLSFLLQSQTLLAFCLEDNWAVYGKSSVHDPALSSMKAIGTTKASLTMESQQNPSNFIMAGRPNKESQHDFKLRKVNGSLETGTGTVNPTEESSTAKPNPIHKSLLKKYSIKLASASSDVWMGTQLLFVDIMIALELFFKQLRGYKVTRRERHTLKRTLNDIASLVPVTILMLLPVSAVGHAAILAAIKKYMPSMIPSPYSSERLDVVKQLKRTKKMEVRIRSNPEDPSSKIS</sequence>
<evidence type="ECO:0000256" key="3">
    <source>
        <dbReference type="SAM" id="Phobius"/>
    </source>
</evidence>
<accession>A0A2P5ESR8</accession>
<keyword evidence="3" id="KW-0472">Membrane</keyword>
<dbReference type="PROSITE" id="PS51808">
    <property type="entry name" value="CHCH"/>
    <property type="match status" value="1"/>
</dbReference>
<dbReference type="STRING" id="63057.A0A2P5ESR8"/>
<evidence type="ECO:0000256" key="2">
    <source>
        <dbReference type="SAM" id="MobiDB-lite"/>
    </source>
</evidence>
<feature type="transmembrane region" description="Helical" evidence="3">
    <location>
        <begin position="772"/>
        <end position="801"/>
    </location>
</feature>
<dbReference type="InterPro" id="IPR044202">
    <property type="entry name" value="LETM1/MDM38-like"/>
</dbReference>
<feature type="domain" description="CHCH" evidence="4">
    <location>
        <begin position="31"/>
        <end position="65"/>
    </location>
</feature>
<proteinExistence type="predicted"/>
<protein>
    <submittedName>
        <fullName evidence="5">CHCH-LETM1-like protein</fullName>
    </submittedName>
</protein>
<evidence type="ECO:0000313" key="5">
    <source>
        <dbReference type="EMBL" id="PON88589.1"/>
    </source>
</evidence>